<organism evidence="2 3">
    <name type="scientific">Kipferlia bialata</name>
    <dbReference type="NCBI Taxonomy" id="797122"/>
    <lineage>
        <taxon>Eukaryota</taxon>
        <taxon>Metamonada</taxon>
        <taxon>Carpediemonas-like organisms</taxon>
        <taxon>Kipferlia</taxon>
    </lineage>
</organism>
<dbReference type="Proteomes" id="UP000265618">
    <property type="component" value="Unassembled WGS sequence"/>
</dbReference>
<evidence type="ECO:0000256" key="1">
    <source>
        <dbReference type="SAM" id="MobiDB-lite"/>
    </source>
</evidence>
<accession>A0A9K3D0R4</accession>
<reference evidence="2 3" key="1">
    <citation type="journal article" date="2018" name="PLoS ONE">
        <title>The draft genome of Kipferlia bialata reveals reductive genome evolution in fornicate parasites.</title>
        <authorList>
            <person name="Tanifuji G."/>
            <person name="Takabayashi S."/>
            <person name="Kume K."/>
            <person name="Takagi M."/>
            <person name="Nakayama T."/>
            <person name="Kamikawa R."/>
            <person name="Inagaki Y."/>
            <person name="Hashimoto T."/>
        </authorList>
    </citation>
    <scope>NUCLEOTIDE SEQUENCE [LARGE SCALE GENOMIC DNA]</scope>
    <source>
        <strain evidence="2">NY0173</strain>
    </source>
</reference>
<name>A0A9K3D0R4_9EUKA</name>
<evidence type="ECO:0000313" key="2">
    <source>
        <dbReference type="EMBL" id="GIQ86105.1"/>
    </source>
</evidence>
<sequence length="117" mass="13043">MSMNGQHYAPQMPSMPSISVISQQIQHLMTKLGDDTIPPLQREHIDREINRLNGERLRMYTAAESRTRSDGHAQMKPVAATDLFRLPTASLLDHVSEGERTSSGLTLSAMAHDHDHA</sequence>
<protein>
    <submittedName>
        <fullName evidence="2">Uncharacterized protein</fullName>
    </submittedName>
</protein>
<keyword evidence="3" id="KW-1185">Reference proteome</keyword>
<evidence type="ECO:0000313" key="3">
    <source>
        <dbReference type="Proteomes" id="UP000265618"/>
    </source>
</evidence>
<feature type="non-terminal residue" evidence="2">
    <location>
        <position position="117"/>
    </location>
</feature>
<dbReference type="EMBL" id="BDIP01002317">
    <property type="protein sequence ID" value="GIQ86105.1"/>
    <property type="molecule type" value="Genomic_DNA"/>
</dbReference>
<gene>
    <name evidence="2" type="ORF">KIPB_007891</name>
</gene>
<comment type="caution">
    <text evidence="2">The sequence shown here is derived from an EMBL/GenBank/DDBJ whole genome shotgun (WGS) entry which is preliminary data.</text>
</comment>
<feature type="region of interest" description="Disordered" evidence="1">
    <location>
        <begin position="96"/>
        <end position="117"/>
    </location>
</feature>
<dbReference type="AlphaFoldDB" id="A0A9K3D0R4"/>
<proteinExistence type="predicted"/>